<dbReference type="InterPro" id="IPR005263">
    <property type="entry name" value="DapA"/>
</dbReference>
<reference evidence="16" key="2">
    <citation type="submission" date="2020-09" db="EMBL/GenBank/DDBJ databases">
        <authorList>
            <person name="Sun Q."/>
            <person name="Ohkuma M."/>
        </authorList>
    </citation>
    <scope>NUCLEOTIDE SEQUENCE</scope>
    <source>
        <strain evidence="16">JCM 3051</strain>
    </source>
</reference>
<dbReference type="HAMAP" id="MF_00418">
    <property type="entry name" value="DapA"/>
    <property type="match status" value="1"/>
</dbReference>
<feature type="site" description="Part of a proton relay during catalysis" evidence="12">
    <location>
        <position position="53"/>
    </location>
</feature>
<evidence type="ECO:0000256" key="13">
    <source>
        <dbReference type="PIRNR" id="PIRNR001365"/>
    </source>
</evidence>
<dbReference type="EMBL" id="BMPT01000005">
    <property type="protein sequence ID" value="GGM21658.1"/>
    <property type="molecule type" value="Genomic_DNA"/>
</dbReference>
<evidence type="ECO:0000256" key="10">
    <source>
        <dbReference type="ARBA" id="ARBA00023270"/>
    </source>
</evidence>
<dbReference type="EC" id="4.3.3.7" evidence="4 12"/>
<feature type="binding site" evidence="12 15">
    <location>
        <position position="210"/>
    </location>
    <ligand>
        <name>pyruvate</name>
        <dbReference type="ChEBI" id="CHEBI:15361"/>
    </ligand>
</feature>
<evidence type="ECO:0000256" key="2">
    <source>
        <dbReference type="ARBA" id="ARBA00005120"/>
    </source>
</evidence>
<dbReference type="NCBIfam" id="TIGR00674">
    <property type="entry name" value="dapA"/>
    <property type="match status" value="1"/>
</dbReference>
<evidence type="ECO:0000256" key="9">
    <source>
        <dbReference type="ARBA" id="ARBA00023239"/>
    </source>
</evidence>
<dbReference type="GO" id="GO:0019877">
    <property type="term" value="P:diaminopimelate biosynthetic process"/>
    <property type="evidence" value="ECO:0007669"/>
    <property type="project" value="UniProtKB-UniRule"/>
</dbReference>
<evidence type="ECO:0000256" key="4">
    <source>
        <dbReference type="ARBA" id="ARBA00012086"/>
    </source>
</evidence>
<evidence type="ECO:0000256" key="11">
    <source>
        <dbReference type="ARBA" id="ARBA00047836"/>
    </source>
</evidence>
<dbReference type="InterPro" id="IPR020624">
    <property type="entry name" value="Schiff_base-form_aldolases_CS"/>
</dbReference>
<dbReference type="RefSeq" id="WP_171105939.1">
    <property type="nucleotide sequence ID" value="NZ_BMPT01000005.1"/>
</dbReference>
<dbReference type="GO" id="GO:0009089">
    <property type="term" value="P:lysine biosynthetic process via diaminopimelate"/>
    <property type="evidence" value="ECO:0007669"/>
    <property type="project" value="UniProtKB-UniRule"/>
</dbReference>
<keyword evidence="10 12" id="KW-0704">Schiff base</keyword>
<comment type="caution">
    <text evidence="12">Was originally thought to be a dihydrodipicolinate synthase (DHDPS), catalyzing the condensation of (S)-aspartate-beta-semialdehyde [(S)-ASA] and pyruvate to dihydrodipicolinate (DHDP). However, it was shown in E.coli that the product of the enzymatic reaction is not dihydrodipicolinate but in fact (4S)-4-hydroxy-2,3,4,5-tetrahydro-(2S)-dipicolinic acid (HTPA), and that the consecutive dehydration reaction leading to DHDP is not spontaneous but catalyzed by DapB.</text>
</comment>
<dbReference type="Gene3D" id="3.20.20.70">
    <property type="entry name" value="Aldolase class I"/>
    <property type="match status" value="1"/>
</dbReference>
<dbReference type="SMART" id="SM01130">
    <property type="entry name" value="DHDPS"/>
    <property type="match status" value="1"/>
</dbReference>
<dbReference type="GO" id="GO:0005829">
    <property type="term" value="C:cytosol"/>
    <property type="evidence" value="ECO:0007669"/>
    <property type="project" value="TreeGrafter"/>
</dbReference>
<comment type="pathway">
    <text evidence="2 12">Amino-acid biosynthesis; L-lysine biosynthesis via DAP pathway; (S)-tetrahydrodipicolinate from L-aspartate: step 3/4.</text>
</comment>
<evidence type="ECO:0000313" key="16">
    <source>
        <dbReference type="EMBL" id="GGM21658.1"/>
    </source>
</evidence>
<keyword evidence="8 12" id="KW-0457">Lysine biosynthesis</keyword>
<evidence type="ECO:0000256" key="12">
    <source>
        <dbReference type="HAMAP-Rule" id="MF_00418"/>
    </source>
</evidence>
<evidence type="ECO:0000256" key="5">
    <source>
        <dbReference type="ARBA" id="ARBA00022490"/>
    </source>
</evidence>
<dbReference type="InterPro" id="IPR002220">
    <property type="entry name" value="DapA-like"/>
</dbReference>
<feature type="binding site" evidence="12 15">
    <location>
        <position position="54"/>
    </location>
    <ligand>
        <name>pyruvate</name>
        <dbReference type="ChEBI" id="CHEBI:15361"/>
    </ligand>
</feature>
<comment type="subunit">
    <text evidence="12">Homotetramer; dimer of dimers.</text>
</comment>
<dbReference type="InterPro" id="IPR013785">
    <property type="entry name" value="Aldolase_TIM"/>
</dbReference>
<keyword evidence="6 12" id="KW-0028">Amino-acid biosynthesis</keyword>
<comment type="catalytic activity">
    <reaction evidence="11 12">
        <text>L-aspartate 4-semialdehyde + pyruvate = (2S,4S)-4-hydroxy-2,3,4,5-tetrahydrodipicolinate + H2O + H(+)</text>
        <dbReference type="Rhea" id="RHEA:34171"/>
        <dbReference type="ChEBI" id="CHEBI:15361"/>
        <dbReference type="ChEBI" id="CHEBI:15377"/>
        <dbReference type="ChEBI" id="CHEBI:15378"/>
        <dbReference type="ChEBI" id="CHEBI:67139"/>
        <dbReference type="ChEBI" id="CHEBI:537519"/>
        <dbReference type="EC" id="4.3.3.7"/>
    </reaction>
</comment>
<dbReference type="Pfam" id="PF00701">
    <property type="entry name" value="DHDPS"/>
    <property type="match status" value="1"/>
</dbReference>
<gene>
    <name evidence="12 16" type="primary">dapA</name>
    <name evidence="16" type="ORF">GCM10010102_16730</name>
</gene>
<evidence type="ECO:0000256" key="14">
    <source>
        <dbReference type="PIRSR" id="PIRSR001365-1"/>
    </source>
</evidence>
<dbReference type="Proteomes" id="UP000655589">
    <property type="component" value="Unassembled WGS sequence"/>
</dbReference>
<protein>
    <recommendedName>
        <fullName evidence="4 12">4-hydroxy-tetrahydrodipicolinate synthase</fullName>
        <shortName evidence="12">HTPA synthase</shortName>
        <ecNumber evidence="4 12">4.3.3.7</ecNumber>
    </recommendedName>
</protein>
<feature type="site" description="Part of a proton relay during catalysis" evidence="12">
    <location>
        <position position="116"/>
    </location>
</feature>
<keyword evidence="17" id="KW-1185">Reference proteome</keyword>
<sequence length="322" mass="32856">MVLPTGPARPFGAVLTAMVTPMTPDGVVDLEAAAKLAKKLVDDGNDGLVLSGTTGESPVTHTPEKEELVAAVVEAVGDRAAVVAGAGSNDTVHAIRMAEQAAEAGADGLLVVSPYYSRPSQEGLYQHFLAVADATDLPVMLYDVPGRTVVRISRDTYLRLAQHPRIVATKDATGDVYAASKLLAETGLAWYSGDDGMLLPFLSVGGAGIVSVAAHAVGAQFAEVVRRFDAGDLAGAVEVFRGTTGVIDALNGTGAQAVMAKAAVELLGVTTNRFLRLPNVAASDDEVVAVRAALVDAGLLTPQGAPLPAVSELAEASAAVGH</sequence>
<dbReference type="PIRSF" id="PIRSF001365">
    <property type="entry name" value="DHDPS"/>
    <property type="match status" value="1"/>
</dbReference>
<evidence type="ECO:0000256" key="7">
    <source>
        <dbReference type="ARBA" id="ARBA00022915"/>
    </source>
</evidence>
<feature type="active site" description="Schiff-base intermediate with substrate" evidence="12 14">
    <location>
        <position position="170"/>
    </location>
</feature>
<dbReference type="AlphaFoldDB" id="A0A8H9GH07"/>
<evidence type="ECO:0000256" key="6">
    <source>
        <dbReference type="ARBA" id="ARBA00022605"/>
    </source>
</evidence>
<keyword evidence="9 12" id="KW-0456">Lyase</keyword>
<dbReference type="GO" id="GO:0008840">
    <property type="term" value="F:4-hydroxy-tetrahydrodipicolinate synthase activity"/>
    <property type="evidence" value="ECO:0007669"/>
    <property type="project" value="UniProtKB-UniRule"/>
</dbReference>
<comment type="similarity">
    <text evidence="3 12 13">Belongs to the DapA family.</text>
</comment>
<dbReference type="UniPathway" id="UPA00034">
    <property type="reaction ID" value="UER00017"/>
</dbReference>
<comment type="caution">
    <text evidence="16">The sequence shown here is derived from an EMBL/GenBank/DDBJ whole genome shotgun (WGS) entry which is preliminary data.</text>
</comment>
<dbReference type="PRINTS" id="PR00146">
    <property type="entry name" value="DHPICSNTHASE"/>
</dbReference>
<dbReference type="PANTHER" id="PTHR12128">
    <property type="entry name" value="DIHYDRODIPICOLINATE SYNTHASE"/>
    <property type="match status" value="1"/>
</dbReference>
<organism evidence="16 17">
    <name type="scientific">Promicromonospora citrea</name>
    <dbReference type="NCBI Taxonomy" id="43677"/>
    <lineage>
        <taxon>Bacteria</taxon>
        <taxon>Bacillati</taxon>
        <taxon>Actinomycetota</taxon>
        <taxon>Actinomycetes</taxon>
        <taxon>Micrococcales</taxon>
        <taxon>Promicromonosporaceae</taxon>
        <taxon>Promicromonospora</taxon>
    </lineage>
</organism>
<dbReference type="CDD" id="cd00950">
    <property type="entry name" value="DHDPS"/>
    <property type="match status" value="1"/>
</dbReference>
<dbReference type="PROSITE" id="PS00665">
    <property type="entry name" value="DHDPS_1"/>
    <property type="match status" value="1"/>
</dbReference>
<dbReference type="SUPFAM" id="SSF51569">
    <property type="entry name" value="Aldolase"/>
    <property type="match status" value="1"/>
</dbReference>
<comment type="subcellular location">
    <subcellularLocation>
        <location evidence="12">Cytoplasm</location>
    </subcellularLocation>
</comment>
<feature type="active site" description="Proton donor/acceptor" evidence="12 14">
    <location>
        <position position="142"/>
    </location>
</feature>
<comment type="function">
    <text evidence="1 12">Catalyzes the condensation of (S)-aspartate-beta-semialdehyde [(S)-ASA] and pyruvate to 4-hydroxy-tetrahydrodipicolinate (HTPA).</text>
</comment>
<evidence type="ECO:0000256" key="15">
    <source>
        <dbReference type="PIRSR" id="PIRSR001365-2"/>
    </source>
</evidence>
<keyword evidence="5 12" id="KW-0963">Cytoplasm</keyword>
<keyword evidence="7 12" id="KW-0220">Diaminopimelate biosynthesis</keyword>
<proteinExistence type="inferred from homology"/>
<evidence type="ECO:0000256" key="3">
    <source>
        <dbReference type="ARBA" id="ARBA00007592"/>
    </source>
</evidence>
<reference evidence="16" key="1">
    <citation type="journal article" date="2014" name="Int. J. Syst. Evol. Microbiol.">
        <title>Complete genome sequence of Corynebacterium casei LMG S-19264T (=DSM 44701T), isolated from a smear-ripened cheese.</title>
        <authorList>
            <consortium name="US DOE Joint Genome Institute (JGI-PGF)"/>
            <person name="Walter F."/>
            <person name="Albersmeier A."/>
            <person name="Kalinowski J."/>
            <person name="Ruckert C."/>
        </authorList>
    </citation>
    <scope>NUCLEOTIDE SEQUENCE</scope>
    <source>
        <strain evidence="16">JCM 3051</strain>
    </source>
</reference>
<evidence type="ECO:0000313" key="17">
    <source>
        <dbReference type="Proteomes" id="UP000655589"/>
    </source>
</evidence>
<name>A0A8H9GH07_9MICO</name>
<evidence type="ECO:0000256" key="8">
    <source>
        <dbReference type="ARBA" id="ARBA00023154"/>
    </source>
</evidence>
<evidence type="ECO:0000256" key="1">
    <source>
        <dbReference type="ARBA" id="ARBA00003294"/>
    </source>
</evidence>
<accession>A0A8H9GH07</accession>
<dbReference type="PANTHER" id="PTHR12128:SF66">
    <property type="entry name" value="4-HYDROXY-2-OXOGLUTARATE ALDOLASE, MITOCHONDRIAL"/>
    <property type="match status" value="1"/>
</dbReference>